<evidence type="ECO:0000313" key="1">
    <source>
        <dbReference type="EMBL" id="KAF7768874.1"/>
    </source>
</evidence>
<name>A0AAD4AGV3_9GAMM</name>
<protein>
    <submittedName>
        <fullName evidence="1">Uncharacterized protein</fullName>
    </submittedName>
</protein>
<proteinExistence type="predicted"/>
<dbReference type="Proteomes" id="UP000016487">
    <property type="component" value="Unassembled WGS sequence"/>
</dbReference>
<sequence length="39" mass="4419">MIPQSVNFDWVKCCFMLILAPKGIIQCVLFDNRHGKGVP</sequence>
<dbReference type="AlphaFoldDB" id="A0AAD4AGV3"/>
<evidence type="ECO:0000313" key="2">
    <source>
        <dbReference type="Proteomes" id="UP000016487"/>
    </source>
</evidence>
<gene>
    <name evidence="1" type="ORF">PCIT_a3391</name>
</gene>
<reference evidence="1" key="2">
    <citation type="submission" date="2015-03" db="EMBL/GenBank/DDBJ databases">
        <title>Genome sequence of Pseudoalteromonas citrea.</title>
        <authorList>
            <person name="Xie B.-B."/>
            <person name="Rong J.-C."/>
            <person name="Qin Q.-L."/>
            <person name="Zhang Y.-Z."/>
        </authorList>
    </citation>
    <scope>NUCLEOTIDE SEQUENCE</scope>
    <source>
        <strain evidence="1">DSM 8771</strain>
    </source>
</reference>
<accession>A0AAD4AGV3</accession>
<comment type="caution">
    <text evidence="1">The sequence shown here is derived from an EMBL/GenBank/DDBJ whole genome shotgun (WGS) entry which is preliminary data.</text>
</comment>
<dbReference type="EMBL" id="AHBZ03000022">
    <property type="protein sequence ID" value="KAF7768874.1"/>
    <property type="molecule type" value="Genomic_DNA"/>
</dbReference>
<organism evidence="1 2">
    <name type="scientific">Pseudoalteromonas citrea</name>
    <dbReference type="NCBI Taxonomy" id="43655"/>
    <lineage>
        <taxon>Bacteria</taxon>
        <taxon>Pseudomonadati</taxon>
        <taxon>Pseudomonadota</taxon>
        <taxon>Gammaproteobacteria</taxon>
        <taxon>Alteromonadales</taxon>
        <taxon>Pseudoalteromonadaceae</taxon>
        <taxon>Pseudoalteromonas</taxon>
    </lineage>
</organism>
<reference evidence="1" key="1">
    <citation type="journal article" date="2012" name="J. Bacteriol.">
        <title>Genome sequences of type strains of seven species of the marine bacterium Pseudoalteromonas.</title>
        <authorList>
            <person name="Xie B.B."/>
            <person name="Shu Y.L."/>
            <person name="Qin Q.L."/>
            <person name="Rong J.C."/>
            <person name="Zhang X.Y."/>
            <person name="Chen X.L."/>
            <person name="Shi M."/>
            <person name="He H.L."/>
            <person name="Zhou B.C."/>
            <person name="Zhang Y.Z."/>
        </authorList>
    </citation>
    <scope>NUCLEOTIDE SEQUENCE</scope>
    <source>
        <strain evidence="1">DSM 8771</strain>
    </source>
</reference>